<feature type="compositionally biased region" description="Low complexity" evidence="1">
    <location>
        <begin position="1"/>
        <end position="22"/>
    </location>
</feature>
<gene>
    <name evidence="3" type="ORF">Ctob_005256</name>
</gene>
<accession>A0A0M0J7G3</accession>
<feature type="domain" description="Cyclic nucleotide-binding" evidence="2">
    <location>
        <begin position="171"/>
        <end position="237"/>
    </location>
</feature>
<organism evidence="3 4">
    <name type="scientific">Chrysochromulina tobinii</name>
    <dbReference type="NCBI Taxonomy" id="1460289"/>
    <lineage>
        <taxon>Eukaryota</taxon>
        <taxon>Haptista</taxon>
        <taxon>Haptophyta</taxon>
        <taxon>Prymnesiophyceae</taxon>
        <taxon>Prymnesiales</taxon>
        <taxon>Chrysochromulinaceae</taxon>
        <taxon>Chrysochromulina</taxon>
    </lineage>
</organism>
<proteinExistence type="predicted"/>
<evidence type="ECO:0000256" key="1">
    <source>
        <dbReference type="SAM" id="MobiDB-lite"/>
    </source>
</evidence>
<protein>
    <recommendedName>
        <fullName evidence="2">Cyclic nucleotide-binding domain-containing protein</fullName>
    </recommendedName>
</protein>
<dbReference type="Proteomes" id="UP000037460">
    <property type="component" value="Unassembled WGS sequence"/>
</dbReference>
<comment type="caution">
    <text evidence="3">The sequence shown here is derived from an EMBL/GenBank/DDBJ whole genome shotgun (WGS) entry which is preliminary data.</text>
</comment>
<evidence type="ECO:0000259" key="2">
    <source>
        <dbReference type="PROSITE" id="PS50042"/>
    </source>
</evidence>
<feature type="compositionally biased region" description="Low complexity" evidence="1">
    <location>
        <begin position="39"/>
        <end position="70"/>
    </location>
</feature>
<dbReference type="InterPro" id="IPR000595">
    <property type="entry name" value="cNMP-bd_dom"/>
</dbReference>
<feature type="compositionally biased region" description="Polar residues" evidence="1">
    <location>
        <begin position="75"/>
        <end position="96"/>
    </location>
</feature>
<keyword evidence="4" id="KW-1185">Reference proteome</keyword>
<name>A0A0M0J7G3_9EUKA</name>
<evidence type="ECO:0000313" key="4">
    <source>
        <dbReference type="Proteomes" id="UP000037460"/>
    </source>
</evidence>
<evidence type="ECO:0000313" key="3">
    <source>
        <dbReference type="EMBL" id="KOO22516.1"/>
    </source>
</evidence>
<dbReference type="InterPro" id="IPR018490">
    <property type="entry name" value="cNMP-bd_dom_sf"/>
</dbReference>
<feature type="region of interest" description="Disordered" evidence="1">
    <location>
        <begin position="1"/>
        <end position="99"/>
    </location>
</feature>
<dbReference type="PROSITE" id="PS50042">
    <property type="entry name" value="CNMP_BINDING_3"/>
    <property type="match status" value="1"/>
</dbReference>
<dbReference type="EMBL" id="JWZX01003272">
    <property type="protein sequence ID" value="KOO22516.1"/>
    <property type="molecule type" value="Genomic_DNA"/>
</dbReference>
<feature type="region of interest" description="Disordered" evidence="1">
    <location>
        <begin position="256"/>
        <end position="291"/>
    </location>
</feature>
<dbReference type="AlphaFoldDB" id="A0A0M0J7G3"/>
<sequence>MAVSLGSHSPSPVPSSSASPMPLKRMSARAADEPDRTESPSVSPSVSPSRRTSTVEMSPSVSPSRRTSTVEMDSLGSSPSRRTSTVEMDSLGSSPSAWKRAKIKTMRPSRRYSIFDRILRPVNRWQRTVLTTAFLTRLAKRIHLLKKLRAIFATIIVPHRKKLAILRPLKMFASLSYREVYALAGMMKLKLLPRYAKALRAGCAPSAFYVVVWGGLHFIGGREDGLPQTVGVGESFGGGHLASPLNLGDIKGDSKGDGAVAGSHRGQLSVSPGREVMGGGQSPGREIASNDVPLEPFDLQAAEPTLLLSLRVRE</sequence>
<dbReference type="SUPFAM" id="SSF51206">
    <property type="entry name" value="cAMP-binding domain-like"/>
    <property type="match status" value="1"/>
</dbReference>
<reference evidence="4" key="1">
    <citation type="journal article" date="2015" name="PLoS Genet.">
        <title>Genome Sequence and Transcriptome Analyses of Chrysochromulina tobin: Metabolic Tools for Enhanced Algal Fitness in the Prominent Order Prymnesiales (Haptophyceae).</title>
        <authorList>
            <person name="Hovde B.T."/>
            <person name="Deodato C.R."/>
            <person name="Hunsperger H.M."/>
            <person name="Ryken S.A."/>
            <person name="Yost W."/>
            <person name="Jha R.K."/>
            <person name="Patterson J."/>
            <person name="Monnat R.J. Jr."/>
            <person name="Barlow S.B."/>
            <person name="Starkenburg S.R."/>
            <person name="Cattolico R.A."/>
        </authorList>
    </citation>
    <scope>NUCLEOTIDE SEQUENCE</scope>
    <source>
        <strain evidence="4">CCMP291</strain>
    </source>
</reference>